<dbReference type="Proteomes" id="UP001630127">
    <property type="component" value="Unassembled WGS sequence"/>
</dbReference>
<dbReference type="AlphaFoldDB" id="A0ABD3B5X5"/>
<reference evidence="1 2" key="1">
    <citation type="submission" date="2024-11" db="EMBL/GenBank/DDBJ databases">
        <title>A near-complete genome assembly of Cinchona calisaya.</title>
        <authorList>
            <person name="Lian D.C."/>
            <person name="Zhao X.W."/>
            <person name="Wei L."/>
        </authorList>
    </citation>
    <scope>NUCLEOTIDE SEQUENCE [LARGE SCALE GENOMIC DNA]</scope>
    <source>
        <tissue evidence="1">Nenye</tissue>
    </source>
</reference>
<gene>
    <name evidence="1" type="ORF">ACH5RR_001878</name>
</gene>
<proteinExistence type="predicted"/>
<organism evidence="1 2">
    <name type="scientific">Cinchona calisaya</name>
    <dbReference type="NCBI Taxonomy" id="153742"/>
    <lineage>
        <taxon>Eukaryota</taxon>
        <taxon>Viridiplantae</taxon>
        <taxon>Streptophyta</taxon>
        <taxon>Embryophyta</taxon>
        <taxon>Tracheophyta</taxon>
        <taxon>Spermatophyta</taxon>
        <taxon>Magnoliopsida</taxon>
        <taxon>eudicotyledons</taxon>
        <taxon>Gunneridae</taxon>
        <taxon>Pentapetalae</taxon>
        <taxon>asterids</taxon>
        <taxon>lamiids</taxon>
        <taxon>Gentianales</taxon>
        <taxon>Rubiaceae</taxon>
        <taxon>Cinchonoideae</taxon>
        <taxon>Cinchoneae</taxon>
        <taxon>Cinchona</taxon>
    </lineage>
</organism>
<sequence>MMQLTNILKGPSRTYHLVKSFGCSKYDVVQALCLTFKGPTTFEDDLDWVCCHWNINSFEDQPKRLAFAVMIYETWNAGNSAIFQLNSVSDFGIVDAVVNSVKCTVVSWGKSQKQEPTGNLLWRGLPQNCFEFFFTDVFLYKCSHLCCSFGIWSSTTSKVIDPQPNEAPFEENLVDAILNSKEQGEEGDEEISHMGLIPLLLEVEMDVIKCIGPAGAL</sequence>
<comment type="caution">
    <text evidence="1">The sequence shown here is derived from an EMBL/GenBank/DDBJ whole genome shotgun (WGS) entry which is preliminary data.</text>
</comment>
<evidence type="ECO:0000313" key="1">
    <source>
        <dbReference type="EMBL" id="KAL3538512.1"/>
    </source>
</evidence>
<evidence type="ECO:0000313" key="2">
    <source>
        <dbReference type="Proteomes" id="UP001630127"/>
    </source>
</evidence>
<protein>
    <submittedName>
        <fullName evidence="1">Uncharacterized protein</fullName>
    </submittedName>
</protein>
<name>A0ABD3B5X5_9GENT</name>
<accession>A0ABD3B5X5</accession>
<keyword evidence="2" id="KW-1185">Reference proteome</keyword>
<dbReference type="EMBL" id="JBJUIK010000001">
    <property type="protein sequence ID" value="KAL3538512.1"/>
    <property type="molecule type" value="Genomic_DNA"/>
</dbReference>